<keyword evidence="7" id="KW-0472">Membrane</keyword>
<dbReference type="AlphaFoldDB" id="A0A022RFK2"/>
<feature type="domain" description="Malectin-like" evidence="9">
    <location>
        <begin position="29"/>
        <end position="351"/>
    </location>
</feature>
<dbReference type="Proteomes" id="UP000030748">
    <property type="component" value="Unassembled WGS sequence"/>
</dbReference>
<dbReference type="PANTHER" id="PTHR45631">
    <property type="entry name" value="OS07G0107800 PROTEIN-RELATED"/>
    <property type="match status" value="1"/>
</dbReference>
<evidence type="ECO:0000259" key="9">
    <source>
        <dbReference type="Pfam" id="PF12819"/>
    </source>
</evidence>
<evidence type="ECO:0000313" key="10">
    <source>
        <dbReference type="EMBL" id="EYU37680.1"/>
    </source>
</evidence>
<evidence type="ECO:0000256" key="7">
    <source>
        <dbReference type="ARBA" id="ARBA00023136"/>
    </source>
</evidence>
<dbReference type="InterPro" id="IPR001611">
    <property type="entry name" value="Leu-rich_rpt"/>
</dbReference>
<proteinExistence type="predicted"/>
<keyword evidence="11" id="KW-1185">Reference proteome</keyword>
<name>A0A022RFK2_ERYGU</name>
<dbReference type="FunFam" id="3.80.10.10:FF:000129">
    <property type="entry name" value="Leucine-rich repeat receptor-like kinase"/>
    <property type="match status" value="1"/>
</dbReference>
<comment type="subcellular location">
    <subcellularLocation>
        <location evidence="1">Membrane</location>
        <topology evidence="1">Single-pass membrane protein</topology>
    </subcellularLocation>
</comment>
<evidence type="ECO:0000256" key="5">
    <source>
        <dbReference type="ARBA" id="ARBA00022737"/>
    </source>
</evidence>
<organism evidence="10 11">
    <name type="scientific">Erythranthe guttata</name>
    <name type="common">Yellow monkey flower</name>
    <name type="synonym">Mimulus guttatus</name>
    <dbReference type="NCBI Taxonomy" id="4155"/>
    <lineage>
        <taxon>Eukaryota</taxon>
        <taxon>Viridiplantae</taxon>
        <taxon>Streptophyta</taxon>
        <taxon>Embryophyta</taxon>
        <taxon>Tracheophyta</taxon>
        <taxon>Spermatophyta</taxon>
        <taxon>Magnoliopsida</taxon>
        <taxon>eudicotyledons</taxon>
        <taxon>Gunneridae</taxon>
        <taxon>Pentapetalae</taxon>
        <taxon>asterids</taxon>
        <taxon>lamiids</taxon>
        <taxon>Lamiales</taxon>
        <taxon>Phrymaceae</taxon>
        <taxon>Erythranthe</taxon>
    </lineage>
</organism>
<accession>A0A022RFK2</accession>
<keyword evidence="6" id="KW-1133">Transmembrane helix</keyword>
<feature type="signal peptide" evidence="8">
    <location>
        <begin position="1"/>
        <end position="19"/>
    </location>
</feature>
<dbReference type="eggNOG" id="KOG0619">
    <property type="taxonomic scope" value="Eukaryota"/>
</dbReference>
<keyword evidence="4 8" id="KW-0732">Signal</keyword>
<evidence type="ECO:0000313" key="11">
    <source>
        <dbReference type="Proteomes" id="UP000030748"/>
    </source>
</evidence>
<dbReference type="STRING" id="4155.A0A022RFK2"/>
<dbReference type="Gene3D" id="3.80.10.10">
    <property type="entry name" value="Ribonuclease Inhibitor"/>
    <property type="match status" value="1"/>
</dbReference>
<evidence type="ECO:0000256" key="6">
    <source>
        <dbReference type="ARBA" id="ARBA00022989"/>
    </source>
</evidence>
<keyword evidence="3" id="KW-0812">Transmembrane</keyword>
<dbReference type="PANTHER" id="PTHR45631:SF45">
    <property type="entry name" value="LEUCINE-RICH REPEAT (LRR) FAMILY PROTEIN"/>
    <property type="match status" value="1"/>
</dbReference>
<keyword evidence="5" id="KW-0677">Repeat</keyword>
<dbReference type="GO" id="GO:0016020">
    <property type="term" value="C:membrane"/>
    <property type="evidence" value="ECO:0007669"/>
    <property type="project" value="UniProtKB-SubCell"/>
</dbReference>
<dbReference type="PhylomeDB" id="A0A022RFK2"/>
<dbReference type="InterPro" id="IPR032675">
    <property type="entry name" value="LRR_dom_sf"/>
</dbReference>
<dbReference type="Gene3D" id="2.60.120.430">
    <property type="entry name" value="Galactose-binding lectin"/>
    <property type="match status" value="2"/>
</dbReference>
<evidence type="ECO:0000256" key="1">
    <source>
        <dbReference type="ARBA" id="ARBA00004167"/>
    </source>
</evidence>
<dbReference type="Pfam" id="PF00560">
    <property type="entry name" value="LRR_1"/>
    <property type="match status" value="1"/>
</dbReference>
<protein>
    <recommendedName>
        <fullName evidence="9">Malectin-like domain-containing protein</fullName>
    </recommendedName>
</protein>
<dbReference type="Pfam" id="PF12819">
    <property type="entry name" value="Malectin_like"/>
    <property type="match status" value="1"/>
</dbReference>
<dbReference type="SUPFAM" id="SSF52058">
    <property type="entry name" value="L domain-like"/>
    <property type="match status" value="1"/>
</dbReference>
<dbReference type="InterPro" id="IPR024788">
    <property type="entry name" value="Malectin-like_Carb-bd_dom"/>
</dbReference>
<evidence type="ECO:0000256" key="8">
    <source>
        <dbReference type="SAM" id="SignalP"/>
    </source>
</evidence>
<sequence>MSTCIFLLWLVSIPLSIHATPQPRGNYLLNCGASENAEEGPLTYIPDDNYISTGNKTSLNRTDILPRLQTLRFFPNENARKFCYTFPVIKEKKYLVKTIYFYGRFDGGINPPIFDQMIDGTKWSVVNTTEDYASGGSSYYEAVVVAQNKFLSVCLARNEHTVHGSSPFISSLEVYYLDDSVYNSTNFEKNVLVSVARNSFGSEGDIISFPDDNFNRYWQPFKDENPFVSSQSSVSPRTFWNIPPQKAFSSAITTSRGKNLVLNWPPFLLPNGLYYVALYFQDNRNPSPYSWRVFDVYINGVKFYENLNVTDSGLSVVGAEWPLSGKTEITLIPSSGTPVGPLINAGELFQILSSGGKTVTRDVVAMEELREKISNPPEDWAGDPCLPRQNSWTGVSCSKQAPFRILSLDLTGFGLYGSLPASISNLTALKHLLLGDNRFSGTIPDFSALKSLEILHLENNHFEGAVPSSLGQLPNLHEVFLQNNKLDGSNIPESLTKKDGVSVRLS</sequence>
<dbReference type="EMBL" id="KI630513">
    <property type="protein sequence ID" value="EYU37680.1"/>
    <property type="molecule type" value="Genomic_DNA"/>
</dbReference>
<evidence type="ECO:0000256" key="4">
    <source>
        <dbReference type="ARBA" id="ARBA00022729"/>
    </source>
</evidence>
<evidence type="ECO:0000256" key="2">
    <source>
        <dbReference type="ARBA" id="ARBA00022614"/>
    </source>
</evidence>
<evidence type="ECO:0000256" key="3">
    <source>
        <dbReference type="ARBA" id="ARBA00022692"/>
    </source>
</evidence>
<feature type="chain" id="PRO_5001504732" description="Malectin-like domain-containing protein" evidence="8">
    <location>
        <begin position="20"/>
        <end position="506"/>
    </location>
</feature>
<reference evidence="10 11" key="1">
    <citation type="journal article" date="2013" name="Proc. Natl. Acad. Sci. U.S.A.">
        <title>Fine-scale variation in meiotic recombination in Mimulus inferred from population shotgun sequencing.</title>
        <authorList>
            <person name="Hellsten U."/>
            <person name="Wright K.M."/>
            <person name="Jenkins J."/>
            <person name="Shu S."/>
            <person name="Yuan Y."/>
            <person name="Wessler S.R."/>
            <person name="Schmutz J."/>
            <person name="Willis J.H."/>
            <person name="Rokhsar D.S."/>
        </authorList>
    </citation>
    <scope>NUCLEOTIDE SEQUENCE [LARGE SCALE GENOMIC DNA]</scope>
    <source>
        <strain evidence="11">cv. DUN x IM62</strain>
    </source>
</reference>
<keyword evidence="2" id="KW-0433">Leucine-rich repeat</keyword>
<gene>
    <name evidence="10" type="ORF">MIMGU_mgv1a004889mg</name>
</gene>